<proteinExistence type="predicted"/>
<gene>
    <name evidence="2" type="ORF">LAFE_0E10440G</name>
</gene>
<dbReference type="OrthoDB" id="4035964at2759"/>
<dbReference type="Proteomes" id="UP000190831">
    <property type="component" value="Chromosome E"/>
</dbReference>
<evidence type="ECO:0000256" key="1">
    <source>
        <dbReference type="SAM" id="Phobius"/>
    </source>
</evidence>
<keyword evidence="1" id="KW-1133">Transmembrane helix</keyword>
<accession>A0A1G4MDG9</accession>
<evidence type="ECO:0000313" key="3">
    <source>
        <dbReference type="Proteomes" id="UP000190831"/>
    </source>
</evidence>
<dbReference type="OMA" id="MDIFAYF"/>
<protein>
    <submittedName>
        <fullName evidence="2">LAFE_0E10440g1_1</fullName>
    </submittedName>
</protein>
<evidence type="ECO:0000313" key="2">
    <source>
        <dbReference type="EMBL" id="SCW01932.1"/>
    </source>
</evidence>
<keyword evidence="1" id="KW-0812">Transmembrane</keyword>
<keyword evidence="3" id="KW-1185">Reference proteome</keyword>
<feature type="transmembrane region" description="Helical" evidence="1">
    <location>
        <begin position="6"/>
        <end position="29"/>
    </location>
</feature>
<dbReference type="AlphaFoldDB" id="A0A1G4MDG9"/>
<reference evidence="3" key="1">
    <citation type="submission" date="2016-03" db="EMBL/GenBank/DDBJ databases">
        <authorList>
            <person name="Devillers H."/>
        </authorList>
    </citation>
    <scope>NUCLEOTIDE SEQUENCE [LARGE SCALE GENOMIC DNA]</scope>
</reference>
<organism evidence="2 3">
    <name type="scientific">Lachancea fermentati</name>
    <name type="common">Zygosaccharomyces fermentati</name>
    <dbReference type="NCBI Taxonomy" id="4955"/>
    <lineage>
        <taxon>Eukaryota</taxon>
        <taxon>Fungi</taxon>
        <taxon>Dikarya</taxon>
        <taxon>Ascomycota</taxon>
        <taxon>Saccharomycotina</taxon>
        <taxon>Saccharomycetes</taxon>
        <taxon>Saccharomycetales</taxon>
        <taxon>Saccharomycetaceae</taxon>
        <taxon>Lachancea</taxon>
    </lineage>
</organism>
<keyword evidence="1" id="KW-0472">Membrane</keyword>
<name>A0A1G4MDG9_LACFM</name>
<sequence length="144" mass="16597">MDFYVYIVLFLVVIVFITLLPMISGVATYKIEKPKPASRKGHDSTGLSKREKLKEKVNFTKDQNPFKFRLNTTASAFSAGKEFEVDSKTGLKRRIIGTFSNDPNEFDYDVEELIEEDVAETRKEEEARYQKFAGREQEENEALV</sequence>
<dbReference type="EMBL" id="LT598488">
    <property type="protein sequence ID" value="SCW01932.1"/>
    <property type="molecule type" value="Genomic_DNA"/>
</dbReference>